<dbReference type="AlphaFoldDB" id="A0A547PAF3"/>
<reference evidence="1 2" key="1">
    <citation type="submission" date="2019-06" db="EMBL/GenBank/DDBJ databases">
        <title>Erythrobacter insulae sp. nov., isolated from a tidal flat.</title>
        <authorList>
            <person name="Yoon J.-H."/>
        </authorList>
    </citation>
    <scope>NUCLEOTIDE SEQUENCE [LARGE SCALE GENOMIC DNA]</scope>
    <source>
        <strain evidence="1 2">JBTF-M21</strain>
    </source>
</reference>
<protein>
    <submittedName>
        <fullName evidence="1">Uncharacterized protein</fullName>
    </submittedName>
</protein>
<dbReference type="Proteomes" id="UP000316343">
    <property type="component" value="Unassembled WGS sequence"/>
</dbReference>
<keyword evidence="2" id="KW-1185">Reference proteome</keyword>
<evidence type="ECO:0000313" key="2">
    <source>
        <dbReference type="Proteomes" id="UP000316343"/>
    </source>
</evidence>
<organism evidence="1 2">
    <name type="scientific">Erythrobacter insulae</name>
    <dbReference type="NCBI Taxonomy" id="2584124"/>
    <lineage>
        <taxon>Bacteria</taxon>
        <taxon>Pseudomonadati</taxon>
        <taxon>Pseudomonadota</taxon>
        <taxon>Alphaproteobacteria</taxon>
        <taxon>Sphingomonadales</taxon>
        <taxon>Erythrobacteraceae</taxon>
        <taxon>Erythrobacter/Porphyrobacter group</taxon>
        <taxon>Erythrobacter</taxon>
    </lineage>
</organism>
<dbReference type="RefSeq" id="WP_142787377.1">
    <property type="nucleotide sequence ID" value="NZ_VHJK01000001.1"/>
</dbReference>
<accession>A0A547PAF3</accession>
<dbReference type="EMBL" id="VHJK01000001">
    <property type="protein sequence ID" value="TRD11113.1"/>
    <property type="molecule type" value="Genomic_DNA"/>
</dbReference>
<name>A0A547PAF3_9SPHN</name>
<evidence type="ECO:0000313" key="1">
    <source>
        <dbReference type="EMBL" id="TRD11113.1"/>
    </source>
</evidence>
<comment type="caution">
    <text evidence="1">The sequence shown here is derived from an EMBL/GenBank/DDBJ whole genome shotgun (WGS) entry which is preliminary data.</text>
</comment>
<proteinExistence type="predicted"/>
<gene>
    <name evidence="1" type="ORF">FGU71_04100</name>
</gene>
<sequence length="175" mass="19998">MSFIQQLRDRFARPQKSGFLNYNFRIDRQVAYYLTPLIERMASGDNEAWILLNAVRFHFIGERPISAIHLGEEVRLYVEGPRFECGDETFPIGAQVSVGWAGWVNLDPVEASDLDYKVRKAIDEAVFRWVSEANLTGRTSPCRQPRSREHEDHIALRQMVTAAGRSARESEAARG</sequence>
<dbReference type="OrthoDB" id="7432326at2"/>